<feature type="domain" description="SnoaL-like" evidence="1">
    <location>
        <begin position="6"/>
        <end position="109"/>
    </location>
</feature>
<reference evidence="2" key="1">
    <citation type="submission" date="2021-06" db="EMBL/GenBank/DDBJ databases">
        <title>Vibrio nov. sp., novel gut bacterium isolated from Yellow Sea oyster.</title>
        <authorList>
            <person name="Muhammad N."/>
            <person name="Nguyen T.H."/>
            <person name="Lee Y.-J."/>
            <person name="Ko J."/>
            <person name="Kim S.-G."/>
        </authorList>
    </citation>
    <scope>NUCLEOTIDE SEQUENCE</scope>
    <source>
        <strain evidence="2">OG9-811</strain>
    </source>
</reference>
<evidence type="ECO:0000313" key="2">
    <source>
        <dbReference type="EMBL" id="QXO18454.1"/>
    </source>
</evidence>
<name>A0A975YP85_9VIBR</name>
<dbReference type="SUPFAM" id="SSF54427">
    <property type="entry name" value="NTF2-like"/>
    <property type="match status" value="1"/>
</dbReference>
<evidence type="ECO:0000313" key="3">
    <source>
        <dbReference type="Proteomes" id="UP000694232"/>
    </source>
</evidence>
<dbReference type="KEGG" id="vos:KNV97_09330"/>
<dbReference type="InterPro" id="IPR032710">
    <property type="entry name" value="NTF2-like_dom_sf"/>
</dbReference>
<gene>
    <name evidence="2" type="ORF">KNV97_09330</name>
</gene>
<organism evidence="2 3">
    <name type="scientific">Vibrio ostreae</name>
    <dbReference type="NCBI Taxonomy" id="2841925"/>
    <lineage>
        <taxon>Bacteria</taxon>
        <taxon>Pseudomonadati</taxon>
        <taxon>Pseudomonadota</taxon>
        <taxon>Gammaproteobacteria</taxon>
        <taxon>Vibrionales</taxon>
        <taxon>Vibrionaceae</taxon>
        <taxon>Vibrio</taxon>
    </lineage>
</organism>
<evidence type="ECO:0000259" key="1">
    <source>
        <dbReference type="Pfam" id="PF12680"/>
    </source>
</evidence>
<keyword evidence="3" id="KW-1185">Reference proteome</keyword>
<dbReference type="Pfam" id="PF12680">
    <property type="entry name" value="SnoaL_2"/>
    <property type="match status" value="1"/>
</dbReference>
<dbReference type="RefSeq" id="WP_136484431.1">
    <property type="nucleotide sequence ID" value="NZ_CP076643.1"/>
</dbReference>
<protein>
    <submittedName>
        <fullName evidence="2">Nuclear transport factor 2 family protein</fullName>
    </submittedName>
</protein>
<dbReference type="AlphaFoldDB" id="A0A975YP85"/>
<sequence>MDVQTVAHFYTKLNKSTLHTLQDIYHHDVVFEDAAHRIEGFASLADYFDNLYRNVDRCDFVIHEQHQAGQNAFLTWTMQLQHPKLAGGRMVQVQGMSHVKFHEAKVIYHRDYFDLGEMLYEQLPLLGSVIRSIKRRLGQ</sequence>
<dbReference type="Proteomes" id="UP000694232">
    <property type="component" value="Chromosome 1"/>
</dbReference>
<dbReference type="InterPro" id="IPR037401">
    <property type="entry name" value="SnoaL-like"/>
</dbReference>
<dbReference type="Gene3D" id="3.10.450.50">
    <property type="match status" value="1"/>
</dbReference>
<dbReference type="EMBL" id="CP076643">
    <property type="protein sequence ID" value="QXO18454.1"/>
    <property type="molecule type" value="Genomic_DNA"/>
</dbReference>
<accession>A0A975YP85</accession>
<proteinExistence type="predicted"/>